<feature type="domain" description="THO1-MOS11 C-terminal" evidence="3">
    <location>
        <begin position="153"/>
        <end position="174"/>
    </location>
</feature>
<dbReference type="InterPro" id="IPR040746">
    <property type="entry name" value="THO1_MOS11_C"/>
</dbReference>
<dbReference type="EMBL" id="KN833966">
    <property type="protein sequence ID" value="KIK13922.1"/>
    <property type="molecule type" value="Genomic_DNA"/>
</dbReference>
<keyword evidence="1" id="KW-0597">Phosphoprotein</keyword>
<gene>
    <name evidence="4" type="ORF">PISMIDRAFT_688290</name>
</gene>
<evidence type="ECO:0000256" key="1">
    <source>
        <dbReference type="ARBA" id="ARBA00022553"/>
    </source>
</evidence>
<keyword evidence="5" id="KW-1185">Reference proteome</keyword>
<dbReference type="STRING" id="765257.A0A0C9YUN5"/>
<organism evidence="4 5">
    <name type="scientific">Pisolithus microcarpus 441</name>
    <dbReference type="NCBI Taxonomy" id="765257"/>
    <lineage>
        <taxon>Eukaryota</taxon>
        <taxon>Fungi</taxon>
        <taxon>Dikarya</taxon>
        <taxon>Basidiomycota</taxon>
        <taxon>Agaricomycotina</taxon>
        <taxon>Agaricomycetes</taxon>
        <taxon>Agaricomycetidae</taxon>
        <taxon>Boletales</taxon>
        <taxon>Sclerodermatineae</taxon>
        <taxon>Pisolithaceae</taxon>
        <taxon>Pisolithus</taxon>
    </lineage>
</organism>
<evidence type="ECO:0000259" key="3">
    <source>
        <dbReference type="Pfam" id="PF18592"/>
    </source>
</evidence>
<dbReference type="PANTHER" id="PTHR46551:SF1">
    <property type="entry name" value="SAP DOMAIN-CONTAINING RIBONUCLEOPROTEIN"/>
    <property type="match status" value="1"/>
</dbReference>
<feature type="compositionally biased region" description="Polar residues" evidence="2">
    <location>
        <begin position="177"/>
        <end position="195"/>
    </location>
</feature>
<feature type="compositionally biased region" description="Pro residues" evidence="2">
    <location>
        <begin position="105"/>
        <end position="115"/>
    </location>
</feature>
<evidence type="ECO:0000256" key="2">
    <source>
        <dbReference type="SAM" id="MobiDB-lite"/>
    </source>
</evidence>
<dbReference type="HOGENOM" id="CLU_096889_0_0_1"/>
<dbReference type="InterPro" id="IPR052240">
    <property type="entry name" value="SAP_domain_ribonucleoprotein"/>
</dbReference>
<evidence type="ECO:0000313" key="4">
    <source>
        <dbReference type="EMBL" id="KIK13922.1"/>
    </source>
</evidence>
<reference evidence="4 5" key="1">
    <citation type="submission" date="2014-04" db="EMBL/GenBank/DDBJ databases">
        <authorList>
            <consortium name="DOE Joint Genome Institute"/>
            <person name="Kuo A."/>
            <person name="Kohler A."/>
            <person name="Costa M.D."/>
            <person name="Nagy L.G."/>
            <person name="Floudas D."/>
            <person name="Copeland A."/>
            <person name="Barry K.W."/>
            <person name="Cichocki N."/>
            <person name="Veneault-Fourrey C."/>
            <person name="LaButti K."/>
            <person name="Lindquist E.A."/>
            <person name="Lipzen A."/>
            <person name="Lundell T."/>
            <person name="Morin E."/>
            <person name="Murat C."/>
            <person name="Sun H."/>
            <person name="Tunlid A."/>
            <person name="Henrissat B."/>
            <person name="Grigoriev I.V."/>
            <person name="Hibbett D.S."/>
            <person name="Martin F."/>
            <person name="Nordberg H.P."/>
            <person name="Cantor M.N."/>
            <person name="Hua S.X."/>
        </authorList>
    </citation>
    <scope>NUCLEOTIDE SEQUENCE [LARGE SCALE GENOMIC DNA]</scope>
    <source>
        <strain evidence="4 5">441</strain>
    </source>
</reference>
<reference evidence="5" key="2">
    <citation type="submission" date="2015-01" db="EMBL/GenBank/DDBJ databases">
        <title>Evolutionary Origins and Diversification of the Mycorrhizal Mutualists.</title>
        <authorList>
            <consortium name="DOE Joint Genome Institute"/>
            <consortium name="Mycorrhizal Genomics Consortium"/>
            <person name="Kohler A."/>
            <person name="Kuo A."/>
            <person name="Nagy L.G."/>
            <person name="Floudas D."/>
            <person name="Copeland A."/>
            <person name="Barry K.W."/>
            <person name="Cichocki N."/>
            <person name="Veneault-Fourrey C."/>
            <person name="LaButti K."/>
            <person name="Lindquist E.A."/>
            <person name="Lipzen A."/>
            <person name="Lundell T."/>
            <person name="Morin E."/>
            <person name="Murat C."/>
            <person name="Riley R."/>
            <person name="Ohm R."/>
            <person name="Sun H."/>
            <person name="Tunlid A."/>
            <person name="Henrissat B."/>
            <person name="Grigoriev I.V."/>
            <person name="Hibbett D.S."/>
            <person name="Martin F."/>
        </authorList>
    </citation>
    <scope>NUCLEOTIDE SEQUENCE [LARGE SCALE GENOMIC DNA]</scope>
    <source>
        <strain evidence="5">441</strain>
    </source>
</reference>
<proteinExistence type="predicted"/>
<dbReference type="GO" id="GO:0005634">
    <property type="term" value="C:nucleus"/>
    <property type="evidence" value="ECO:0007669"/>
    <property type="project" value="TreeGrafter"/>
</dbReference>
<dbReference type="Pfam" id="PF18592">
    <property type="entry name" value="Tho1_MOS11_C"/>
    <property type="match status" value="1"/>
</dbReference>
<protein>
    <recommendedName>
        <fullName evidence="3">THO1-MOS11 C-terminal domain-containing protein</fullName>
    </recommendedName>
</protein>
<name>A0A0C9YUN5_9AGAM</name>
<evidence type="ECO:0000313" key="5">
    <source>
        <dbReference type="Proteomes" id="UP000054018"/>
    </source>
</evidence>
<sequence length="252" mass="27127">MDAKLKALKVADLKEILVKASAPAPARVNKQDLINKILANPTAVKVYEELYLPSNPTSKPAPTSPPKQAPPASTNDDLLAPPEDLDWSIMDAGDVPPVTASPAKNPVPPHQPPLTKPTQEGNHATPPKAPAVPASSTKTPPLPSNNARADNPATVDDELEKRKARAARFGIPLVEPTQPSQHQARKVSQTKQTGQLLDDPERLKKRAERFGVSNAPVQPAKSGSKRAAPAEEVDAEELERRRKRAERFGTKV</sequence>
<dbReference type="GO" id="GO:0016973">
    <property type="term" value="P:poly(A)+ mRNA export from nucleus"/>
    <property type="evidence" value="ECO:0007669"/>
    <property type="project" value="TreeGrafter"/>
</dbReference>
<feature type="compositionally biased region" description="Polar residues" evidence="2">
    <location>
        <begin position="134"/>
        <end position="148"/>
    </location>
</feature>
<feature type="region of interest" description="Disordered" evidence="2">
    <location>
        <begin position="53"/>
        <end position="252"/>
    </location>
</feature>
<dbReference type="PANTHER" id="PTHR46551">
    <property type="entry name" value="SAP DOMAIN-CONTAINING RIBONUCLEOPROTEIN"/>
    <property type="match status" value="1"/>
</dbReference>
<accession>A0A0C9YUN5</accession>
<dbReference type="AlphaFoldDB" id="A0A0C9YUN5"/>
<dbReference type="OrthoDB" id="445357at2759"/>
<dbReference type="Proteomes" id="UP000054018">
    <property type="component" value="Unassembled WGS sequence"/>
</dbReference>